<organism evidence="1">
    <name type="scientific">marine sediment metagenome</name>
    <dbReference type="NCBI Taxonomy" id="412755"/>
    <lineage>
        <taxon>unclassified sequences</taxon>
        <taxon>metagenomes</taxon>
        <taxon>ecological metagenomes</taxon>
    </lineage>
</organism>
<gene>
    <name evidence="1" type="ORF">LCGC14_3126410</name>
</gene>
<feature type="non-terminal residue" evidence="1">
    <location>
        <position position="23"/>
    </location>
</feature>
<reference evidence="1" key="1">
    <citation type="journal article" date="2015" name="Nature">
        <title>Complex archaea that bridge the gap between prokaryotes and eukaryotes.</title>
        <authorList>
            <person name="Spang A."/>
            <person name="Saw J.H."/>
            <person name="Jorgensen S.L."/>
            <person name="Zaremba-Niedzwiedzka K."/>
            <person name="Martijn J."/>
            <person name="Lind A.E."/>
            <person name="van Eijk R."/>
            <person name="Schleper C."/>
            <person name="Guy L."/>
            <person name="Ettema T.J."/>
        </authorList>
    </citation>
    <scope>NUCLEOTIDE SEQUENCE</scope>
</reference>
<evidence type="ECO:0000313" key="1">
    <source>
        <dbReference type="EMBL" id="KKK50302.1"/>
    </source>
</evidence>
<dbReference type="AlphaFoldDB" id="A0A0F8W0U9"/>
<dbReference type="EMBL" id="LAZR01068090">
    <property type="protein sequence ID" value="KKK50302.1"/>
    <property type="molecule type" value="Genomic_DNA"/>
</dbReference>
<comment type="caution">
    <text evidence="1">The sequence shown here is derived from an EMBL/GenBank/DDBJ whole genome shotgun (WGS) entry which is preliminary data.</text>
</comment>
<name>A0A0F8W0U9_9ZZZZ</name>
<accession>A0A0F8W0U9</accession>
<proteinExistence type="predicted"/>
<protein>
    <submittedName>
        <fullName evidence="1">Uncharacterized protein</fullName>
    </submittedName>
</protein>
<sequence>MLRVETSPISDAVYIELSQGPIS</sequence>